<dbReference type="SUPFAM" id="SSF51338">
    <property type="entry name" value="Composite domain of metallo-dependent hydrolases"/>
    <property type="match status" value="1"/>
</dbReference>
<dbReference type="Gene3D" id="3.20.20.140">
    <property type="entry name" value="Metal-dependent hydrolases"/>
    <property type="match status" value="1"/>
</dbReference>
<evidence type="ECO:0000313" key="4">
    <source>
        <dbReference type="Proteomes" id="UP000217448"/>
    </source>
</evidence>
<organism evidence="3">
    <name type="scientific">Alloyangia mangrovi</name>
    <dbReference type="NCBI Taxonomy" id="1779329"/>
    <lineage>
        <taxon>Bacteria</taxon>
        <taxon>Pseudomonadati</taxon>
        <taxon>Pseudomonadota</taxon>
        <taxon>Alphaproteobacteria</taxon>
        <taxon>Rhodobacterales</taxon>
        <taxon>Roseobacteraceae</taxon>
        <taxon>Alloyangia</taxon>
    </lineage>
</organism>
<sequence>MADFDRVVRGTLVTEEGVIENGYVAIAGGKIARLGQGVAPAAVQTDDFGSAYILPGAIDPQVHSRSQGDQEDFIWSTRSAAAGGVTTIVDMPYDQGVLISTPDLLREKAAEAAEQARVDFALYATINPHHGVSQIAGLAEAGAAAFKFSTFETDPVRFPRITTPLLHAAFAEVAKTGLIAGVHNENQEMIEAAMARVKAAAITDYRAHTASRPAASETLAIAEVYEIAQDTGCSGHIVHCSLGRGYEMAESYRAQGVDATIEACIHYLVCCEEEDVSRLVGKAKCNPPIRARAEREALWDHLARGNITVVSTDHVSWSLERKSSPVMLENSSGMPGLEVMGSLLIDGLVARGLPLTHAAKLLSGNAARLFRISDRKGQLAVGCDADIAVYAHRPRVYDAAASGHNVVGWSPYEGRAIQHAAIATFLRGELVFDGTEVLAAPGTGSWVKPTRPVAAALAAE</sequence>
<dbReference type="SUPFAM" id="SSF51556">
    <property type="entry name" value="Metallo-dependent hydrolases"/>
    <property type="match status" value="1"/>
</dbReference>
<evidence type="ECO:0000259" key="1">
    <source>
        <dbReference type="Pfam" id="PF01979"/>
    </source>
</evidence>
<proteinExistence type="predicted"/>
<dbReference type="PANTHER" id="PTHR43668">
    <property type="entry name" value="ALLANTOINASE"/>
    <property type="match status" value="1"/>
</dbReference>
<dbReference type="EMBL" id="NTHN02000001">
    <property type="protein sequence ID" value="MCT4368895.1"/>
    <property type="molecule type" value="Genomic_DNA"/>
</dbReference>
<name>A0A2A3JZX2_9RHOB</name>
<dbReference type="Gene3D" id="2.30.40.10">
    <property type="entry name" value="Urease, subunit C, domain 1"/>
    <property type="match status" value="1"/>
</dbReference>
<gene>
    <name evidence="2" type="ORF">CLG85_000460</name>
    <name evidence="3" type="ORF">CLG85_02365</name>
</gene>
<reference evidence="3" key="1">
    <citation type="submission" date="2017-09" db="EMBL/GenBank/DDBJ databases">
        <title>Yangia sp. SAOS 153D whole genome sequencing.</title>
        <authorList>
            <person name="Verma A."/>
            <person name="Krishnamurthi S."/>
        </authorList>
    </citation>
    <scope>NUCLEOTIDE SEQUENCE [LARGE SCALE GENOMIC DNA]</scope>
    <source>
        <strain evidence="3">SAOS 153D</strain>
    </source>
</reference>
<dbReference type="RefSeq" id="WP_095880803.1">
    <property type="nucleotide sequence ID" value="NZ_NTHN02000001.1"/>
</dbReference>
<dbReference type="EMBL" id="NTHN01000024">
    <property type="protein sequence ID" value="PBD20731.1"/>
    <property type="molecule type" value="Genomic_DNA"/>
</dbReference>
<keyword evidence="4" id="KW-1185">Reference proteome</keyword>
<comment type="caution">
    <text evidence="3">The sequence shown here is derived from an EMBL/GenBank/DDBJ whole genome shotgun (WGS) entry which is preliminary data.</text>
</comment>
<dbReference type="GO" id="GO:0006145">
    <property type="term" value="P:purine nucleobase catabolic process"/>
    <property type="evidence" value="ECO:0007669"/>
    <property type="project" value="TreeGrafter"/>
</dbReference>
<dbReference type="InterPro" id="IPR011059">
    <property type="entry name" value="Metal-dep_hydrolase_composite"/>
</dbReference>
<dbReference type="InterPro" id="IPR006680">
    <property type="entry name" value="Amidohydro-rel"/>
</dbReference>
<evidence type="ECO:0000313" key="2">
    <source>
        <dbReference type="EMBL" id="MCT4368895.1"/>
    </source>
</evidence>
<dbReference type="AlphaFoldDB" id="A0A2A3JZX2"/>
<reference evidence="2" key="3">
    <citation type="submission" date="2024-05" db="EMBL/GenBank/DDBJ databases">
        <title>Yangia mangrovi SAOS 153D genome.</title>
        <authorList>
            <person name="Verma A."/>
            <person name="Pal Y."/>
            <person name="Sundharam S."/>
            <person name="Bisht B."/>
            <person name="Srinivasan K."/>
        </authorList>
    </citation>
    <scope>NUCLEOTIDE SEQUENCE</scope>
    <source>
        <strain evidence="2">SAOS 153D</strain>
    </source>
</reference>
<evidence type="ECO:0000313" key="3">
    <source>
        <dbReference type="EMBL" id="PBD20731.1"/>
    </source>
</evidence>
<dbReference type="InterPro" id="IPR050138">
    <property type="entry name" value="DHOase/Allantoinase_Hydrolase"/>
</dbReference>
<dbReference type="Pfam" id="PF01979">
    <property type="entry name" value="Amidohydro_1"/>
    <property type="match status" value="1"/>
</dbReference>
<feature type="domain" description="Amidohydrolase-related" evidence="1">
    <location>
        <begin position="52"/>
        <end position="391"/>
    </location>
</feature>
<dbReference type="GO" id="GO:0004038">
    <property type="term" value="F:allantoinase activity"/>
    <property type="evidence" value="ECO:0007669"/>
    <property type="project" value="TreeGrafter"/>
</dbReference>
<dbReference type="InterPro" id="IPR032466">
    <property type="entry name" value="Metal_Hydrolase"/>
</dbReference>
<reference evidence="4" key="2">
    <citation type="submission" date="2023-07" db="EMBL/GenBank/DDBJ databases">
        <title>Yangia mangrovi SAOS 153D genome.</title>
        <authorList>
            <person name="Verma A."/>
            <person name="Pal Y."/>
            <person name="Sundharam S."/>
            <person name="Bisht B."/>
            <person name="Srinivasan K."/>
        </authorList>
    </citation>
    <scope>NUCLEOTIDE SEQUENCE [LARGE SCALE GENOMIC DNA]</scope>
    <source>
        <strain evidence="4">SAOS 153D</strain>
    </source>
</reference>
<accession>A0A2A3JZX2</accession>
<dbReference type="GO" id="GO:0005737">
    <property type="term" value="C:cytoplasm"/>
    <property type="evidence" value="ECO:0007669"/>
    <property type="project" value="TreeGrafter"/>
</dbReference>
<dbReference type="Proteomes" id="UP000217448">
    <property type="component" value="Unassembled WGS sequence"/>
</dbReference>
<dbReference type="OrthoDB" id="9775759at2"/>
<protein>
    <submittedName>
        <fullName evidence="3">Allantoinase</fullName>
    </submittedName>
    <submittedName>
        <fullName evidence="2">Amidohydrolase family protein</fullName>
    </submittedName>
</protein>
<dbReference type="PANTHER" id="PTHR43668:SF2">
    <property type="entry name" value="ALLANTOINASE"/>
    <property type="match status" value="1"/>
</dbReference>